<keyword evidence="3" id="KW-1185">Reference proteome</keyword>
<evidence type="ECO:0000313" key="2">
    <source>
        <dbReference type="EMBL" id="MBD8501901.1"/>
    </source>
</evidence>
<dbReference type="RefSeq" id="WP_187716716.1">
    <property type="nucleotide sequence ID" value="NZ_JACTAH010000001.1"/>
</dbReference>
<name>A0ABR9B696_9RHOO</name>
<feature type="signal peptide" evidence="1">
    <location>
        <begin position="1"/>
        <end position="21"/>
    </location>
</feature>
<dbReference type="Proteomes" id="UP000603602">
    <property type="component" value="Unassembled WGS sequence"/>
</dbReference>
<proteinExistence type="predicted"/>
<gene>
    <name evidence="2" type="ORF">IFO67_03310</name>
</gene>
<evidence type="ECO:0000313" key="3">
    <source>
        <dbReference type="Proteomes" id="UP000603602"/>
    </source>
</evidence>
<reference evidence="3" key="1">
    <citation type="submission" date="2023-07" db="EMBL/GenBank/DDBJ databases">
        <title>Thauera sp. CAU 1555 isolated from sand of Yaerae Beach.</title>
        <authorList>
            <person name="Kim W."/>
        </authorList>
    </citation>
    <scope>NUCLEOTIDE SEQUENCE [LARGE SCALE GENOMIC DNA]</scope>
    <source>
        <strain evidence="3">CAU 1555</strain>
    </source>
</reference>
<sequence>MRKTLTLLLLLSAPLATPVLAAPLSCPDLSAAVQVATCPSDAELKYTYNGYCSDNARLYDNDGEVCTSFEAYLKRKNNALWESADGAFSGYLTCNQPAATLRSATPVSMAVHRKGKLTMVECEYSDGSRLTHRTKVQCKVEQADCTAAGGCTATCAD</sequence>
<dbReference type="EMBL" id="JACYTO010000001">
    <property type="protein sequence ID" value="MBD8501901.1"/>
    <property type="molecule type" value="Genomic_DNA"/>
</dbReference>
<comment type="caution">
    <text evidence="2">The sequence shown here is derived from an EMBL/GenBank/DDBJ whole genome shotgun (WGS) entry which is preliminary data.</text>
</comment>
<accession>A0ABR9B696</accession>
<organism evidence="2 3">
    <name type="scientific">Thauera sedimentorum</name>
    <dbReference type="NCBI Taxonomy" id="2767595"/>
    <lineage>
        <taxon>Bacteria</taxon>
        <taxon>Pseudomonadati</taxon>
        <taxon>Pseudomonadota</taxon>
        <taxon>Betaproteobacteria</taxon>
        <taxon>Rhodocyclales</taxon>
        <taxon>Zoogloeaceae</taxon>
        <taxon>Thauera</taxon>
    </lineage>
</organism>
<feature type="chain" id="PRO_5047445884" evidence="1">
    <location>
        <begin position="22"/>
        <end position="157"/>
    </location>
</feature>
<evidence type="ECO:0000256" key="1">
    <source>
        <dbReference type="SAM" id="SignalP"/>
    </source>
</evidence>
<protein>
    <submittedName>
        <fullName evidence="2">Uncharacterized protein</fullName>
    </submittedName>
</protein>
<keyword evidence="1" id="KW-0732">Signal</keyword>